<feature type="domain" description="ENTH" evidence="6">
    <location>
        <begin position="51"/>
        <end position="188"/>
    </location>
</feature>
<evidence type="ECO:0000256" key="5">
    <source>
        <dbReference type="SAM" id="MobiDB-lite"/>
    </source>
</evidence>
<dbReference type="GO" id="GO:0005546">
    <property type="term" value="F:phosphatidylinositol-4,5-bisphosphate binding"/>
    <property type="evidence" value="ECO:0007669"/>
    <property type="project" value="TreeGrafter"/>
</dbReference>
<dbReference type="InterPro" id="IPR014712">
    <property type="entry name" value="ANTH_dom_sf"/>
</dbReference>
<dbReference type="InterPro" id="IPR011417">
    <property type="entry name" value="ANTH_dom"/>
</dbReference>
<dbReference type="Gene3D" id="1.25.40.90">
    <property type="match status" value="1"/>
</dbReference>
<dbReference type="GO" id="GO:0032050">
    <property type="term" value="F:clathrin heavy chain binding"/>
    <property type="evidence" value="ECO:0007669"/>
    <property type="project" value="TreeGrafter"/>
</dbReference>
<protein>
    <recommendedName>
        <fullName evidence="6">ENTH domain-containing protein</fullName>
    </recommendedName>
</protein>
<dbReference type="PANTHER" id="PTHR22951:SF5">
    <property type="entry name" value="PHOSPHATIDYLINOSITOL-BINDING CLATHRIN ASSEMBLY PROTEIN LAP"/>
    <property type="match status" value="1"/>
</dbReference>
<dbReference type="InterPro" id="IPR013809">
    <property type="entry name" value="ENTH"/>
</dbReference>
<evidence type="ECO:0000256" key="2">
    <source>
        <dbReference type="ARBA" id="ARBA00022583"/>
    </source>
</evidence>
<dbReference type="GO" id="GO:0072583">
    <property type="term" value="P:clathrin-dependent endocytosis"/>
    <property type="evidence" value="ECO:0007669"/>
    <property type="project" value="InterPro"/>
</dbReference>
<sequence>MGGEVYGSSGTGFGAGGSPPGGPSVGEYYAPSKPKSTSFNAKVTDFMKHTKAAAKADNWKVVVVKATNHDVGPPKAKHVRSIMQGLQWGGTIANRESPAGGIFYHLRKRLLEKDWIVVLKALTIYHHIFREGNEKFTAYVAANARGLFSVTGFGDSSSEGYAYSGFIRSYSQYLEQWCAMKAVINYPAGKSMDSENFAQRFEGDNLTLIVNQIPILMDTIVRLQSMEIGGQVRYSPVANPTMIMLLKDLTHLWGSVMTGLKSLTERFFSMDQSLAPEGLKIYQRYLEMVERSSRFFEVARQLLPRWNPPAIDSIPKGLTAKMEDYIKNGPETELIPEEFSDEEEEEPEPEPYYEPDPVDYYSESDPEPEPIYREETPPPPSSSEEEEEEEEEEDEEEEEEPAPPPPPQPYDPLKDLLGIEGGQNVAGMQKAGMAMPGMSNLGGMMNMGRGAPNMASQMGGMPGSMAGGYGQIVPYGRGGYMGPPAQQNMAMMGGMAGGYGQIVPYGGGYMAPGAQQSMGMMGGYGQLVQYGGYMGQGGAPQNMMIPAMPAERVQPLPQSYRVHRNTKPSRVNADDKAFGGLVESMKQSALNK</sequence>
<feature type="region of interest" description="Disordered" evidence="5">
    <location>
        <begin position="1"/>
        <end position="29"/>
    </location>
</feature>
<keyword evidence="2" id="KW-0254">Endocytosis</keyword>
<accession>A0A7S1XGM9</accession>
<keyword evidence="3" id="KW-0472">Membrane</keyword>
<dbReference type="InterPro" id="IPR048050">
    <property type="entry name" value="ANTH_N_plant"/>
</dbReference>
<dbReference type="SMART" id="SM00273">
    <property type="entry name" value="ENTH"/>
    <property type="match status" value="1"/>
</dbReference>
<dbReference type="GO" id="GO:0030136">
    <property type="term" value="C:clathrin-coated vesicle"/>
    <property type="evidence" value="ECO:0007669"/>
    <property type="project" value="InterPro"/>
</dbReference>
<dbReference type="GO" id="GO:0005905">
    <property type="term" value="C:clathrin-coated pit"/>
    <property type="evidence" value="ECO:0007669"/>
    <property type="project" value="UniProtKB-SubCell"/>
</dbReference>
<dbReference type="GO" id="GO:0000149">
    <property type="term" value="F:SNARE binding"/>
    <property type="evidence" value="ECO:0007669"/>
    <property type="project" value="TreeGrafter"/>
</dbReference>
<dbReference type="SUPFAM" id="SSF48464">
    <property type="entry name" value="ENTH/VHS domain"/>
    <property type="match status" value="1"/>
</dbReference>
<dbReference type="GO" id="GO:0048268">
    <property type="term" value="P:clathrin coat assembly"/>
    <property type="evidence" value="ECO:0007669"/>
    <property type="project" value="InterPro"/>
</dbReference>
<proteinExistence type="predicted"/>
<dbReference type="EMBL" id="HBGH01015174">
    <property type="protein sequence ID" value="CAD9236380.1"/>
    <property type="molecule type" value="Transcribed_RNA"/>
</dbReference>
<dbReference type="InterPro" id="IPR045192">
    <property type="entry name" value="AP180-like"/>
</dbReference>
<evidence type="ECO:0000256" key="4">
    <source>
        <dbReference type="ARBA" id="ARBA00023176"/>
    </source>
</evidence>
<feature type="region of interest" description="Disordered" evidence="5">
    <location>
        <begin position="331"/>
        <end position="418"/>
    </location>
</feature>
<evidence type="ECO:0000256" key="1">
    <source>
        <dbReference type="ARBA" id="ARBA00004600"/>
    </source>
</evidence>
<keyword evidence="4" id="KW-0168">Coated pit</keyword>
<dbReference type="PANTHER" id="PTHR22951">
    <property type="entry name" value="CLATHRIN ASSEMBLY PROTEIN"/>
    <property type="match status" value="1"/>
</dbReference>
<dbReference type="GO" id="GO:0006900">
    <property type="term" value="P:vesicle budding from membrane"/>
    <property type="evidence" value="ECO:0007669"/>
    <property type="project" value="TreeGrafter"/>
</dbReference>
<evidence type="ECO:0000259" key="6">
    <source>
        <dbReference type="PROSITE" id="PS50942"/>
    </source>
</evidence>
<dbReference type="AlphaFoldDB" id="A0A7S1XGM9"/>
<reference evidence="7" key="1">
    <citation type="submission" date="2021-01" db="EMBL/GenBank/DDBJ databases">
        <authorList>
            <person name="Corre E."/>
            <person name="Pelletier E."/>
            <person name="Niang G."/>
            <person name="Scheremetjew M."/>
            <person name="Finn R."/>
            <person name="Kale V."/>
            <person name="Holt S."/>
            <person name="Cochrane G."/>
            <person name="Meng A."/>
            <person name="Brown T."/>
            <person name="Cohen L."/>
        </authorList>
    </citation>
    <scope>NUCLEOTIDE SEQUENCE</scope>
    <source>
        <strain evidence="7">SAG 36.94</strain>
    </source>
</reference>
<dbReference type="GO" id="GO:0005545">
    <property type="term" value="F:1-phosphatidylinositol binding"/>
    <property type="evidence" value="ECO:0007669"/>
    <property type="project" value="InterPro"/>
</dbReference>
<feature type="compositionally biased region" description="Gly residues" evidence="5">
    <location>
        <begin position="1"/>
        <end position="19"/>
    </location>
</feature>
<dbReference type="PROSITE" id="PS50942">
    <property type="entry name" value="ENTH"/>
    <property type="match status" value="1"/>
</dbReference>
<evidence type="ECO:0000313" key="7">
    <source>
        <dbReference type="EMBL" id="CAD9236380.1"/>
    </source>
</evidence>
<dbReference type="Gene3D" id="1.20.58.150">
    <property type="entry name" value="ANTH domain"/>
    <property type="match status" value="1"/>
</dbReference>
<dbReference type="InterPro" id="IPR008942">
    <property type="entry name" value="ENTH_VHS"/>
</dbReference>
<evidence type="ECO:0000256" key="3">
    <source>
        <dbReference type="ARBA" id="ARBA00023136"/>
    </source>
</evidence>
<name>A0A7S1XGM9_9RHOD</name>
<dbReference type="Pfam" id="PF07651">
    <property type="entry name" value="ANTH"/>
    <property type="match status" value="1"/>
</dbReference>
<dbReference type="CDD" id="cd03564">
    <property type="entry name" value="ANTH_N"/>
    <property type="match status" value="1"/>
</dbReference>
<comment type="subcellular location">
    <subcellularLocation>
        <location evidence="1">Membrane</location>
        <location evidence="1">Clathrin-coated pit</location>
    </subcellularLocation>
</comment>
<feature type="compositionally biased region" description="Acidic residues" evidence="5">
    <location>
        <begin position="383"/>
        <end position="401"/>
    </location>
</feature>
<organism evidence="7">
    <name type="scientific">Compsopogon caeruleus</name>
    <dbReference type="NCBI Taxonomy" id="31354"/>
    <lineage>
        <taxon>Eukaryota</taxon>
        <taxon>Rhodophyta</taxon>
        <taxon>Compsopogonophyceae</taxon>
        <taxon>Compsopogonales</taxon>
        <taxon>Compsopogonaceae</taxon>
        <taxon>Compsopogon</taxon>
    </lineage>
</organism>
<feature type="compositionally biased region" description="Acidic residues" evidence="5">
    <location>
        <begin position="334"/>
        <end position="368"/>
    </location>
</feature>
<gene>
    <name evidence="7" type="ORF">CCAE0312_LOCUS8474</name>
</gene>
<dbReference type="SUPFAM" id="SSF89009">
    <property type="entry name" value="GAT-like domain"/>
    <property type="match status" value="1"/>
</dbReference>